<gene>
    <name evidence="3" type="ORF">SSLN_LOCUS18893</name>
</gene>
<evidence type="ECO:0000313" key="4">
    <source>
        <dbReference type="Proteomes" id="UP000275846"/>
    </source>
</evidence>
<reference evidence="3 4" key="2">
    <citation type="submission" date="2018-11" db="EMBL/GenBank/DDBJ databases">
        <authorList>
            <consortium name="Pathogen Informatics"/>
        </authorList>
    </citation>
    <scope>NUCLEOTIDE SEQUENCE [LARGE SCALE GENOMIC DNA]</scope>
    <source>
        <strain evidence="3 4">NST_G2</strain>
    </source>
</reference>
<dbReference type="InterPro" id="IPR002048">
    <property type="entry name" value="EF_hand_dom"/>
</dbReference>
<keyword evidence="1" id="KW-0106">Calcium</keyword>
<dbReference type="InterPro" id="IPR018247">
    <property type="entry name" value="EF_Hand_1_Ca_BS"/>
</dbReference>
<dbReference type="PROSITE" id="PS00018">
    <property type="entry name" value="EF_HAND_1"/>
    <property type="match status" value="2"/>
</dbReference>
<dbReference type="OrthoDB" id="418595at2759"/>
<dbReference type="Proteomes" id="UP000275846">
    <property type="component" value="Unassembled WGS sequence"/>
</dbReference>
<dbReference type="InterPro" id="IPR011992">
    <property type="entry name" value="EF-hand-dom_pair"/>
</dbReference>
<sequence length="70" mass="7653">MSFNESVIAMFKELDTDGSNKVSAAELSAMLREVGSNLDLKAVERLVRKFDANGDGELSLEELNVMMDGI</sequence>
<feature type="domain" description="EF-hand" evidence="2">
    <location>
        <begin position="2"/>
        <end position="37"/>
    </location>
</feature>
<proteinExistence type="predicted"/>
<dbReference type="EMBL" id="UYSU01045622">
    <property type="protein sequence ID" value="VDM05279.1"/>
    <property type="molecule type" value="Genomic_DNA"/>
</dbReference>
<accession>A0A183TQZ5</accession>
<dbReference type="SMART" id="SM00054">
    <property type="entry name" value="EFh"/>
    <property type="match status" value="2"/>
</dbReference>
<dbReference type="Pfam" id="PF13499">
    <property type="entry name" value="EF-hand_7"/>
    <property type="match status" value="1"/>
</dbReference>
<dbReference type="AlphaFoldDB" id="A0A183TQZ5"/>
<name>A0A183TQZ5_SCHSO</name>
<evidence type="ECO:0000256" key="1">
    <source>
        <dbReference type="ARBA" id="ARBA00022837"/>
    </source>
</evidence>
<protein>
    <submittedName>
        <fullName evidence="5">EF-hand domain-containing protein</fullName>
    </submittedName>
</protein>
<keyword evidence="4" id="KW-1185">Reference proteome</keyword>
<reference evidence="5" key="1">
    <citation type="submission" date="2016-06" db="UniProtKB">
        <authorList>
            <consortium name="WormBaseParasite"/>
        </authorList>
    </citation>
    <scope>IDENTIFICATION</scope>
</reference>
<dbReference type="GO" id="GO:0005509">
    <property type="term" value="F:calcium ion binding"/>
    <property type="evidence" value="ECO:0007669"/>
    <property type="project" value="InterPro"/>
</dbReference>
<organism evidence="5">
    <name type="scientific">Schistocephalus solidus</name>
    <name type="common">Tapeworm</name>
    <dbReference type="NCBI Taxonomy" id="70667"/>
    <lineage>
        <taxon>Eukaryota</taxon>
        <taxon>Metazoa</taxon>
        <taxon>Spiralia</taxon>
        <taxon>Lophotrochozoa</taxon>
        <taxon>Platyhelminthes</taxon>
        <taxon>Cestoda</taxon>
        <taxon>Eucestoda</taxon>
        <taxon>Diphyllobothriidea</taxon>
        <taxon>Diphyllobothriidae</taxon>
        <taxon>Schistocephalus</taxon>
    </lineage>
</organism>
<dbReference type="SUPFAM" id="SSF47473">
    <property type="entry name" value="EF-hand"/>
    <property type="match status" value="1"/>
</dbReference>
<feature type="domain" description="EF-hand" evidence="2">
    <location>
        <begin position="38"/>
        <end position="70"/>
    </location>
</feature>
<evidence type="ECO:0000259" key="2">
    <source>
        <dbReference type="PROSITE" id="PS50222"/>
    </source>
</evidence>
<evidence type="ECO:0000313" key="3">
    <source>
        <dbReference type="EMBL" id="VDM05279.1"/>
    </source>
</evidence>
<evidence type="ECO:0000313" key="5">
    <source>
        <dbReference type="WBParaSite" id="SSLN_0001961201-mRNA-1"/>
    </source>
</evidence>
<dbReference type="PROSITE" id="PS50222">
    <property type="entry name" value="EF_HAND_2"/>
    <property type="match status" value="2"/>
</dbReference>
<dbReference type="Gene3D" id="1.10.238.10">
    <property type="entry name" value="EF-hand"/>
    <property type="match status" value="1"/>
</dbReference>
<dbReference type="WBParaSite" id="SSLN_0001961201-mRNA-1">
    <property type="protein sequence ID" value="SSLN_0001961201-mRNA-1"/>
    <property type="gene ID" value="SSLN_0001961201"/>
</dbReference>
<dbReference type="CDD" id="cd00051">
    <property type="entry name" value="EFh"/>
    <property type="match status" value="1"/>
</dbReference>